<dbReference type="InterPro" id="IPR050358">
    <property type="entry name" value="RSE1/DDB1/CFT1"/>
</dbReference>
<reference evidence="2 3" key="1">
    <citation type="journal article" date="2015" name="Genome Biol. Evol.">
        <title>The genome of winter moth (Operophtera brumata) provides a genomic perspective on sexual dimorphism and phenology.</title>
        <authorList>
            <person name="Derks M.F."/>
            <person name="Smit S."/>
            <person name="Salis L."/>
            <person name="Schijlen E."/>
            <person name="Bossers A."/>
            <person name="Mateman C."/>
            <person name="Pijl A.S."/>
            <person name="de Ridder D."/>
            <person name="Groenen M.A."/>
            <person name="Visser M.E."/>
            <person name="Megens H.J."/>
        </authorList>
    </citation>
    <scope>NUCLEOTIDE SEQUENCE [LARGE SCALE GENOMIC DNA]</scope>
    <source>
        <strain evidence="2">WM2013NL</strain>
        <tissue evidence="2">Head and thorax</tissue>
    </source>
</reference>
<protein>
    <submittedName>
        <fullName evidence="2">Putative cleavage and polyadenylation specific factor 1</fullName>
    </submittedName>
</protein>
<dbReference type="Gene3D" id="2.130.10.10">
    <property type="entry name" value="YVTN repeat-like/Quinoprotein amine dehydrogenase"/>
    <property type="match status" value="2"/>
</dbReference>
<dbReference type="GO" id="GO:0005634">
    <property type="term" value="C:nucleus"/>
    <property type="evidence" value="ECO:0007669"/>
    <property type="project" value="InterPro"/>
</dbReference>
<keyword evidence="3" id="KW-1185">Reference proteome</keyword>
<dbReference type="Pfam" id="PF03178">
    <property type="entry name" value="CPSF_A"/>
    <property type="match status" value="2"/>
</dbReference>
<feature type="non-terminal residue" evidence="2">
    <location>
        <position position="388"/>
    </location>
</feature>
<name>A0A0L7KEU2_OPEBR</name>
<sequence length="388" mass="43884">MLAIKNLICVCDVYKFVSLLRCQVSQLADNDLVGIAFIDTGIYVHRMLAIKNLICVCDVYKFVSLLRCQVSQLADNDLVGIAFIDTGIYVHRMCHQEPHLCVSQLKDNNLVRIAFIDTGIYVHRMLAIKNLICVCDVYKFVSLLRCQTRVSTCTACAIKNLICVCDVYKSVSLLRYQVSQLKDNNLVRIAFIDTGIYVHRMLAIKNLICVCDVYKFVSLLRCQVSQLADNDLVGIAFIDTGIYVHRMCHQEPHLCVSQLKDNNLVRIAFIDTGIYVHRMLAIKNLICVCDVYKSVSLLRYQVNLETTLDGGLGYILPLSEKMYRRLLMLQNVMNNYCCHIAGLNPRAHRTYKSPKKQVGGAARGMLDGDLVAQFTSMPDVEKQDVSNT</sequence>
<dbReference type="PANTHER" id="PTHR10644">
    <property type="entry name" value="DNA REPAIR/RNA PROCESSING CPSF FAMILY"/>
    <property type="match status" value="1"/>
</dbReference>
<comment type="caution">
    <text evidence="2">The sequence shown here is derived from an EMBL/GenBank/DDBJ whole genome shotgun (WGS) entry which is preliminary data.</text>
</comment>
<evidence type="ECO:0000313" key="3">
    <source>
        <dbReference type="Proteomes" id="UP000037510"/>
    </source>
</evidence>
<dbReference type="AlphaFoldDB" id="A0A0L7KEU2"/>
<evidence type="ECO:0000313" key="2">
    <source>
        <dbReference type="EMBL" id="KOB61843.1"/>
    </source>
</evidence>
<dbReference type="InterPro" id="IPR015943">
    <property type="entry name" value="WD40/YVTN_repeat-like_dom_sf"/>
</dbReference>
<dbReference type="InterPro" id="IPR004871">
    <property type="entry name" value="RSE1/DDB1/CPSF1_C"/>
</dbReference>
<dbReference type="STRING" id="104452.A0A0L7KEU2"/>
<accession>A0A0L7KEU2</accession>
<evidence type="ECO:0000259" key="1">
    <source>
        <dbReference type="Pfam" id="PF03178"/>
    </source>
</evidence>
<proteinExistence type="predicted"/>
<gene>
    <name evidence="2" type="ORF">OBRU01_25178</name>
</gene>
<feature type="domain" description="RSE1/DDB1/CPSF1 C-terminal" evidence="1">
    <location>
        <begin position="305"/>
        <end position="375"/>
    </location>
</feature>
<organism evidence="2 3">
    <name type="scientific">Operophtera brumata</name>
    <name type="common">Winter moth</name>
    <name type="synonym">Phalaena brumata</name>
    <dbReference type="NCBI Taxonomy" id="104452"/>
    <lineage>
        <taxon>Eukaryota</taxon>
        <taxon>Metazoa</taxon>
        <taxon>Ecdysozoa</taxon>
        <taxon>Arthropoda</taxon>
        <taxon>Hexapoda</taxon>
        <taxon>Insecta</taxon>
        <taxon>Pterygota</taxon>
        <taxon>Neoptera</taxon>
        <taxon>Endopterygota</taxon>
        <taxon>Lepidoptera</taxon>
        <taxon>Glossata</taxon>
        <taxon>Ditrysia</taxon>
        <taxon>Geometroidea</taxon>
        <taxon>Geometridae</taxon>
        <taxon>Larentiinae</taxon>
        <taxon>Operophtera</taxon>
    </lineage>
</organism>
<dbReference type="EMBL" id="JTDY01010004">
    <property type="protein sequence ID" value="KOB61843.1"/>
    <property type="molecule type" value="Genomic_DNA"/>
</dbReference>
<dbReference type="Gene3D" id="1.10.150.910">
    <property type="match status" value="1"/>
</dbReference>
<feature type="domain" description="RSE1/DDB1/CPSF1 C-terminal" evidence="1">
    <location>
        <begin position="250"/>
        <end position="301"/>
    </location>
</feature>
<dbReference type="Proteomes" id="UP000037510">
    <property type="component" value="Unassembled WGS sequence"/>
</dbReference>
<dbReference type="GO" id="GO:0003676">
    <property type="term" value="F:nucleic acid binding"/>
    <property type="evidence" value="ECO:0007669"/>
    <property type="project" value="InterPro"/>
</dbReference>
<feature type="non-terminal residue" evidence="2">
    <location>
        <position position="1"/>
    </location>
</feature>